<name>U2HWZ5_9SPHI</name>
<keyword evidence="2" id="KW-0472">Membrane</keyword>
<reference evidence="4 5" key="1">
    <citation type="journal article" date="2013" name="Genome Announc.">
        <title>The Draft Genome Sequence of Sphingomonas paucimobilis Strain HER1398 (Proteobacteria), Host to the Giant PAU Phage, Indicates That It Is a Member of the Genus Sphingobacterium (Bacteroidetes).</title>
        <authorList>
            <person name="White R.A.III."/>
            <person name="Suttle C.A."/>
        </authorList>
    </citation>
    <scope>NUCLEOTIDE SEQUENCE [LARGE SCALE GENOMIC DNA]</scope>
    <source>
        <strain evidence="4 5">HER1398</strain>
    </source>
</reference>
<evidence type="ECO:0000256" key="2">
    <source>
        <dbReference type="SAM" id="Phobius"/>
    </source>
</evidence>
<dbReference type="eggNOG" id="COG4758">
    <property type="taxonomic scope" value="Bacteria"/>
</dbReference>
<dbReference type="Proteomes" id="UP000016584">
    <property type="component" value="Unassembled WGS sequence"/>
</dbReference>
<dbReference type="STRING" id="1346330.M472_13590"/>
<keyword evidence="2" id="KW-1133">Transmembrane helix</keyword>
<feature type="domain" description="LiaF transmembrane" evidence="3">
    <location>
        <begin position="35"/>
        <end position="128"/>
    </location>
</feature>
<keyword evidence="5" id="KW-1185">Reference proteome</keyword>
<dbReference type="AlphaFoldDB" id="U2HWZ5"/>
<feature type="region of interest" description="Disordered" evidence="1">
    <location>
        <begin position="160"/>
        <end position="181"/>
    </location>
</feature>
<evidence type="ECO:0000313" key="5">
    <source>
        <dbReference type="Proteomes" id="UP000016584"/>
    </source>
</evidence>
<keyword evidence="2" id="KW-0812">Transmembrane</keyword>
<evidence type="ECO:0000313" key="4">
    <source>
        <dbReference type="EMBL" id="ERJ59800.1"/>
    </source>
</evidence>
<protein>
    <recommendedName>
        <fullName evidence="3">LiaF transmembrane domain-containing protein</fullName>
    </recommendedName>
</protein>
<dbReference type="PATRIC" id="fig|1346330.5.peg.1966"/>
<dbReference type="InterPro" id="IPR054331">
    <property type="entry name" value="LiaF_TM"/>
</dbReference>
<evidence type="ECO:0000256" key="1">
    <source>
        <dbReference type="SAM" id="MobiDB-lite"/>
    </source>
</evidence>
<dbReference type="OrthoDB" id="129627at2"/>
<proteinExistence type="predicted"/>
<feature type="transmembrane region" description="Helical" evidence="2">
    <location>
        <begin position="109"/>
        <end position="126"/>
    </location>
</feature>
<evidence type="ECO:0000259" key="3">
    <source>
        <dbReference type="Pfam" id="PF22570"/>
    </source>
</evidence>
<gene>
    <name evidence="4" type="ORF">M472_13590</name>
</gene>
<comment type="caution">
    <text evidence="4">The sequence shown here is derived from an EMBL/GenBank/DDBJ whole genome shotgun (WGS) entry which is preliminary data.</text>
</comment>
<feature type="transmembrane region" description="Helical" evidence="2">
    <location>
        <begin position="31"/>
        <end position="48"/>
    </location>
</feature>
<dbReference type="RefSeq" id="WP_021070137.1">
    <property type="nucleotide sequence ID" value="NZ_ATDL01000014.1"/>
</dbReference>
<dbReference type="EMBL" id="ATDL01000014">
    <property type="protein sequence ID" value="ERJ59800.1"/>
    <property type="molecule type" value="Genomic_DNA"/>
</dbReference>
<feature type="transmembrane region" description="Helical" evidence="2">
    <location>
        <begin position="60"/>
        <end position="79"/>
    </location>
</feature>
<dbReference type="Pfam" id="PF22570">
    <property type="entry name" value="LiaF-TM"/>
    <property type="match status" value="1"/>
</dbReference>
<organism evidence="4 5">
    <name type="scientific">Sphingobacterium paucimobilis HER1398</name>
    <dbReference type="NCBI Taxonomy" id="1346330"/>
    <lineage>
        <taxon>Bacteria</taxon>
        <taxon>Pseudomonadati</taxon>
        <taxon>Bacteroidota</taxon>
        <taxon>Sphingobacteriia</taxon>
        <taxon>Sphingobacteriales</taxon>
        <taxon>Sphingobacteriaceae</taxon>
        <taxon>Sphingobacterium</taxon>
    </lineage>
</organism>
<sequence>MIIFEIDKKNKMETREKMQQKPVLPPNNNKSSTMVGAIIILFGFFLLLKNLDFGYLFPRWIFGWQMILIIIGVVIGVNSKFQKKSSIILITIGGIFLLKDMIGFNPGKILIPAIAIVLGIFIVNRNRKAPEIPTPPPADPPHPTDEFDWDKRVIDLSVPGASQESSAQDAKNFGSQEQNSNYQDAHRNSYYYAENYLKIDSIFGSAKKIVLSKNFLGGTMTNIFGSTEVNLLQADLNQPIVIDVFQLFGSTKIIVPPHWMVSPSVSSILSENDDRRVIINHAFDENKKLFITGTSIFGSLTIKNS</sequence>
<accession>U2HWZ5</accession>